<sequence>MKYSGIGGQAVIEGIMMQNGNDYAIAVRKPDGEIEVKKDTYESVTKKVKCLGMPFIRGIFSFVDSMVVGIRALTWSCSFFEDDEEAEAGKIEKWMERLFGEKLEGILTTFVMIVSFVMAVGIFMLLPLLIAGVCRRFIHSGTGMAVLEGVIRIIIFIAYIKLVSRMKDIKRTFMYHGSEHKCINCIEHGLELTVENVRASSKEHKRCGTSFIMFVMIISILFFMVIRTDVIWLRMLSRIILIPVIAGVSYELLRFAGRHDSRAVNILSRPGMWMQGLTTTEPDDSMIEVAIAAVEAVFDWRAYLNENFPGWQENKALEEERGTVSHDHGAAVPAGE</sequence>
<feature type="transmembrane region" description="Helical" evidence="1">
    <location>
        <begin position="232"/>
        <end position="253"/>
    </location>
</feature>
<protein>
    <submittedName>
        <fullName evidence="2">DUF1385 domain-containing protein</fullName>
    </submittedName>
</protein>
<evidence type="ECO:0000313" key="3">
    <source>
        <dbReference type="Proteomes" id="UP000429958"/>
    </source>
</evidence>
<organism evidence="2 3">
    <name type="scientific">Clostridium porci</name>
    <dbReference type="NCBI Taxonomy" id="2605778"/>
    <lineage>
        <taxon>Bacteria</taxon>
        <taxon>Bacillati</taxon>
        <taxon>Bacillota</taxon>
        <taxon>Clostridia</taxon>
        <taxon>Eubacteriales</taxon>
        <taxon>Clostridiaceae</taxon>
        <taxon>Clostridium</taxon>
    </lineage>
</organism>
<feature type="transmembrane region" description="Helical" evidence="1">
    <location>
        <begin position="207"/>
        <end position="226"/>
    </location>
</feature>
<dbReference type="PANTHER" id="PTHR42867:SF1">
    <property type="entry name" value="MEMBRANE PROTEIN-RELATED"/>
    <property type="match status" value="1"/>
</dbReference>
<dbReference type="PANTHER" id="PTHR42867">
    <property type="entry name" value="MEMBRANE PROTEIN-RELATED"/>
    <property type="match status" value="1"/>
</dbReference>
<feature type="transmembrane region" description="Helical" evidence="1">
    <location>
        <begin position="137"/>
        <end position="160"/>
    </location>
</feature>
<keyword evidence="1" id="KW-0472">Membrane</keyword>
<keyword evidence="1" id="KW-1133">Transmembrane helix</keyword>
<dbReference type="Proteomes" id="UP000429958">
    <property type="component" value="Unassembled WGS sequence"/>
</dbReference>
<dbReference type="Pfam" id="PF07136">
    <property type="entry name" value="DUF1385"/>
    <property type="match status" value="1"/>
</dbReference>
<gene>
    <name evidence="2" type="ORF">FYJ39_04650</name>
</gene>
<dbReference type="InterPro" id="IPR010787">
    <property type="entry name" value="DUF1385"/>
</dbReference>
<dbReference type="EMBL" id="VUMD01000003">
    <property type="protein sequence ID" value="MSS35892.1"/>
    <property type="molecule type" value="Genomic_DNA"/>
</dbReference>
<name>A0A7X2NJA9_9CLOT</name>
<feature type="transmembrane region" description="Helical" evidence="1">
    <location>
        <begin position="105"/>
        <end position="131"/>
    </location>
</feature>
<reference evidence="2 3" key="1">
    <citation type="submission" date="2019-08" db="EMBL/GenBank/DDBJ databases">
        <title>In-depth cultivation of the pig gut microbiome towards novel bacterial diversity and tailored functional studies.</title>
        <authorList>
            <person name="Wylensek D."/>
            <person name="Hitch T.C.A."/>
            <person name="Clavel T."/>
        </authorList>
    </citation>
    <scope>NUCLEOTIDE SEQUENCE [LARGE SCALE GENOMIC DNA]</scope>
    <source>
        <strain evidence="2 3">WCA-389-WT-23D1</strain>
    </source>
</reference>
<keyword evidence="1" id="KW-0812">Transmembrane</keyword>
<dbReference type="RefSeq" id="WP_154471288.1">
    <property type="nucleotide sequence ID" value="NZ_VUMD01000003.1"/>
</dbReference>
<evidence type="ECO:0000256" key="1">
    <source>
        <dbReference type="SAM" id="Phobius"/>
    </source>
</evidence>
<evidence type="ECO:0000313" key="2">
    <source>
        <dbReference type="EMBL" id="MSS35892.1"/>
    </source>
</evidence>
<keyword evidence="3" id="KW-1185">Reference proteome</keyword>
<dbReference type="AlphaFoldDB" id="A0A7X2NJA9"/>
<comment type="caution">
    <text evidence="2">The sequence shown here is derived from an EMBL/GenBank/DDBJ whole genome shotgun (WGS) entry which is preliminary data.</text>
</comment>
<accession>A0A7X2NJA9</accession>
<proteinExistence type="predicted"/>